<dbReference type="InterPro" id="IPR026444">
    <property type="entry name" value="Secre_tail"/>
</dbReference>
<reference evidence="3 4" key="1">
    <citation type="submission" date="2017-10" db="EMBL/GenBank/DDBJ databases">
        <title>Draft genome of Longibacter Salinarum.</title>
        <authorList>
            <person name="Goh K.M."/>
            <person name="Shamsir M.S."/>
            <person name="Lim S.W."/>
        </authorList>
    </citation>
    <scope>NUCLEOTIDE SEQUENCE [LARGE SCALE GENOMIC DNA]</scope>
    <source>
        <strain evidence="3 4">KCTC 52045</strain>
    </source>
</reference>
<keyword evidence="4" id="KW-1185">Reference proteome</keyword>
<gene>
    <name evidence="3" type="ORF">CRI94_04140</name>
</gene>
<protein>
    <recommendedName>
        <fullName evidence="2">Secretion system C-terminal sorting domain-containing protein</fullName>
    </recommendedName>
</protein>
<dbReference type="Pfam" id="PF18962">
    <property type="entry name" value="Por_Secre_tail"/>
    <property type="match status" value="1"/>
</dbReference>
<evidence type="ECO:0000259" key="2">
    <source>
        <dbReference type="Pfam" id="PF18962"/>
    </source>
</evidence>
<proteinExistence type="predicted"/>
<sequence length="560" mass="59994">MLMKRIATTLAIILTALSWLVVSTTPAQAQSFSTDWEFSTAEGNLPSYFRTNNDTRYLAYGQVDDGNGTMVERVLILSGGNDPYEIRILDANDGTDLGTLPAVTSLPTPSDGRKLTDIEISDDGFIIACNEVNNAFGTDSTTENFKCYRWDSLTDSSPETVVDYSVPDNSPSNGSTEGDWVGRQVTMVGSMSDNSATILTTAARESSYVYRFTTSDNGQSFSGEAIERTGRPPTGNINGVAPLGPGASPFIVNVLNVAPIQYDATGAEVAQDQGAFTAFTNSIKYFEAGGKQWAVSFRWDTTGENQFAELVDVSLGLGTALPYASTPNFGRANEQNNTNGTGDVAVRVNDDDTATIFVLATNNGVGSYTTGSALPVELANFDARQSGDDVSLTWKTLSETNNQRFEIERAIDGGSFATIGQRAGQGTSTEATSYSFVDASIPFGAETIDYRLRQVDVDGGESMSDVVTVRLSADRLQLLGSAPNPVISTSKIRYALPEQANVRVALYDVLGREVRVLEQGARAAREHSVSFDASGLSSGVYFIRLEAMGQTKTTRVSVVQ</sequence>
<comment type="caution">
    <text evidence="3">The sequence shown here is derived from an EMBL/GenBank/DDBJ whole genome shotgun (WGS) entry which is preliminary data.</text>
</comment>
<feature type="signal peptide" evidence="1">
    <location>
        <begin position="1"/>
        <end position="29"/>
    </location>
</feature>
<feature type="chain" id="PRO_5012111555" description="Secretion system C-terminal sorting domain-containing protein" evidence="1">
    <location>
        <begin position="30"/>
        <end position="560"/>
    </location>
</feature>
<dbReference type="InterPro" id="IPR013783">
    <property type="entry name" value="Ig-like_fold"/>
</dbReference>
<dbReference type="Gene3D" id="2.60.40.10">
    <property type="entry name" value="Immunoglobulins"/>
    <property type="match status" value="1"/>
</dbReference>
<evidence type="ECO:0000256" key="1">
    <source>
        <dbReference type="SAM" id="SignalP"/>
    </source>
</evidence>
<organism evidence="3 4">
    <name type="scientific">Longibacter salinarum</name>
    <dbReference type="NCBI Taxonomy" id="1850348"/>
    <lineage>
        <taxon>Bacteria</taxon>
        <taxon>Pseudomonadati</taxon>
        <taxon>Rhodothermota</taxon>
        <taxon>Rhodothermia</taxon>
        <taxon>Rhodothermales</taxon>
        <taxon>Salisaetaceae</taxon>
        <taxon>Longibacter</taxon>
    </lineage>
</organism>
<evidence type="ECO:0000313" key="3">
    <source>
        <dbReference type="EMBL" id="PEN14236.1"/>
    </source>
</evidence>
<evidence type="ECO:0000313" key="4">
    <source>
        <dbReference type="Proteomes" id="UP000220102"/>
    </source>
</evidence>
<dbReference type="OrthoDB" id="1490051at2"/>
<dbReference type="EMBL" id="PDEQ01000002">
    <property type="protein sequence ID" value="PEN14236.1"/>
    <property type="molecule type" value="Genomic_DNA"/>
</dbReference>
<keyword evidence="1" id="KW-0732">Signal</keyword>
<dbReference type="AlphaFoldDB" id="A0A2A8D004"/>
<name>A0A2A8D004_9BACT</name>
<accession>A0A2A8D004</accession>
<dbReference type="NCBIfam" id="TIGR04183">
    <property type="entry name" value="Por_Secre_tail"/>
    <property type="match status" value="1"/>
</dbReference>
<dbReference type="Proteomes" id="UP000220102">
    <property type="component" value="Unassembled WGS sequence"/>
</dbReference>
<feature type="domain" description="Secretion system C-terminal sorting" evidence="2">
    <location>
        <begin position="483"/>
        <end position="556"/>
    </location>
</feature>
<dbReference type="Gene3D" id="2.60.40.4070">
    <property type="match status" value="1"/>
</dbReference>